<evidence type="ECO:0000313" key="3">
    <source>
        <dbReference type="WBParaSite" id="SRAE_X000238700.1"/>
    </source>
</evidence>
<dbReference type="EMBL" id="LN609400">
    <property type="protein sequence ID" value="CEF60653.1"/>
    <property type="molecule type" value="Genomic_DNA"/>
</dbReference>
<dbReference type="WormBase" id="SRAE_X000238700">
    <property type="protein sequence ID" value="SRP12384"/>
    <property type="gene ID" value="WBGene00267972"/>
</dbReference>
<reference evidence="3" key="3">
    <citation type="submission" date="2020-12" db="UniProtKB">
        <authorList>
            <consortium name="WormBaseParasite"/>
        </authorList>
    </citation>
    <scope>IDENTIFICATION</scope>
</reference>
<dbReference type="AlphaFoldDB" id="A0A090MR50"/>
<dbReference type="WBParaSite" id="SRAE_X000238700.1">
    <property type="protein sequence ID" value="SRAE_X000238700.1"/>
    <property type="gene ID" value="WBGene00267972"/>
</dbReference>
<evidence type="ECO:0000313" key="1">
    <source>
        <dbReference type="EMBL" id="CEF60653.1"/>
    </source>
</evidence>
<name>A0A090MR50_STRRB</name>
<gene>
    <name evidence="1 3 4" type="ORF">SRAE_X000238700</name>
</gene>
<evidence type="ECO:0000313" key="4">
    <source>
        <dbReference type="WormBase" id="SRAE_X000238700"/>
    </source>
</evidence>
<dbReference type="CTD" id="36385466"/>
<organism evidence="1">
    <name type="scientific">Strongyloides ratti</name>
    <name type="common">Parasitic roundworm</name>
    <dbReference type="NCBI Taxonomy" id="34506"/>
    <lineage>
        <taxon>Eukaryota</taxon>
        <taxon>Metazoa</taxon>
        <taxon>Ecdysozoa</taxon>
        <taxon>Nematoda</taxon>
        <taxon>Chromadorea</taxon>
        <taxon>Rhabditida</taxon>
        <taxon>Tylenchina</taxon>
        <taxon>Panagrolaimomorpha</taxon>
        <taxon>Strongyloidoidea</taxon>
        <taxon>Strongyloididae</taxon>
        <taxon>Strongyloides</taxon>
    </lineage>
</organism>
<accession>A0A090MR50</accession>
<proteinExistence type="predicted"/>
<dbReference type="RefSeq" id="XP_024499862.1">
    <property type="nucleotide sequence ID" value="XM_024645595.1"/>
</dbReference>
<reference evidence="2" key="1">
    <citation type="submission" date="2014-09" db="EMBL/GenBank/DDBJ databases">
        <authorList>
            <person name="Martin A.A."/>
        </authorList>
    </citation>
    <scope>NUCLEOTIDE SEQUENCE</scope>
    <source>
        <strain evidence="2">ED321</strain>
    </source>
</reference>
<evidence type="ECO:0000313" key="2">
    <source>
        <dbReference type="Proteomes" id="UP000035682"/>
    </source>
</evidence>
<dbReference type="GeneID" id="36385466"/>
<dbReference type="Proteomes" id="UP000035682">
    <property type="component" value="Unplaced"/>
</dbReference>
<sequence>MNRNIKYRSVAYGTWHVGDARKFVEEKFNNQINNIKLNDIESKIYPPKDETIIDKKDKNFLTLQISSDNDILFKDELKSVTPIIEVPINFKFLPNFDYYNQEDTFLTISTTETDSLQFDSLKKRKKISINNQYSMADSGIVDNSDSSPEGDWYSSTEYIQYCQKMQQTANTEDDFSFSSTIPNTKKDDNNDCCSLETIYQNSVSSTSNIPIKNTNISPTITFNNPYNKPSKETSKINTKNIPFPKLRTTMTAPCQIVPLNNDYTHYNCKSNNLNHYERNFIINPPINNILYTNYCIPYCETNYKTMVNILPQENSQYSINCNNFSVLNDSFNNSQDNSIIMKENNKYYTNLSPYDEKNNIKYFSNSIDKRRAKSVEVNILHSVIPNDQGYNTMRIKNLKNPSTITMKDELKCDIFYDNTNNKNEFINSRKDGNQIADNYDNKRDKSFSAIKSTKNFFQRIFNNSSSTLPKKMKKINDKNVSKNEDWSNINDKRTMQRYGTIHRTKTDTNYIINPTIYHDLLKKQYQSDIHINNHIHQYINENLYKDLSNDKSLSQKSSSDSCYTSATSSNSPIYTSNNKSIIDKLKDERLIKEKDYPSIDDFKNWNEIHTYLKNELEVIREKDNRILEQLRYTEEQINKYKKSLL</sequence>
<protein>
    <submittedName>
        <fullName evidence="1 3">Uncharacterized protein</fullName>
    </submittedName>
</protein>
<keyword evidence="2" id="KW-1185">Reference proteome</keyword>
<reference evidence="1" key="2">
    <citation type="submission" date="2014-09" db="EMBL/GenBank/DDBJ databases">
        <authorList>
            <person name="Aslett A.Martin."/>
        </authorList>
    </citation>
    <scope>NUCLEOTIDE SEQUENCE</scope>
    <source>
        <strain evidence="1">ED321 Heterogonic</strain>
    </source>
</reference>